<dbReference type="Gene3D" id="1.20.1250.20">
    <property type="entry name" value="MFS general substrate transporter like domains"/>
    <property type="match status" value="2"/>
</dbReference>
<feature type="transmembrane region" description="Helical" evidence="7">
    <location>
        <begin position="358"/>
        <end position="379"/>
    </location>
</feature>
<protein>
    <submittedName>
        <fullName evidence="9">MFS transporter</fullName>
    </submittedName>
</protein>
<dbReference type="PANTHER" id="PTHR43124:SF3">
    <property type="entry name" value="CHLORAMPHENICOL EFFLUX PUMP RV0191"/>
    <property type="match status" value="1"/>
</dbReference>
<evidence type="ECO:0000256" key="7">
    <source>
        <dbReference type="SAM" id="Phobius"/>
    </source>
</evidence>
<reference evidence="9 10" key="1">
    <citation type="submission" date="2019-10" db="EMBL/GenBank/DDBJ databases">
        <title>Georgenia wutianyii sp. nov. and Georgenia yuyongxinii sp. nov. isolated from plateau pika (Ochotona curzoniae) in the Qinghai-Tibet plateau of China.</title>
        <authorList>
            <person name="Tian Z."/>
        </authorList>
    </citation>
    <scope>NUCLEOTIDE SEQUENCE [LARGE SCALE GENOMIC DNA]</scope>
    <source>
        <strain evidence="9 10">JCM 19765</strain>
    </source>
</reference>
<dbReference type="OrthoDB" id="4332123at2"/>
<keyword evidence="5 7" id="KW-0472">Membrane</keyword>
<dbReference type="Proteomes" id="UP000437709">
    <property type="component" value="Unassembled WGS sequence"/>
</dbReference>
<feature type="transmembrane region" description="Helical" evidence="7">
    <location>
        <begin position="143"/>
        <end position="169"/>
    </location>
</feature>
<feature type="region of interest" description="Disordered" evidence="6">
    <location>
        <begin position="200"/>
        <end position="231"/>
    </location>
</feature>
<organism evidence="9 10">
    <name type="scientific">Georgenia subflava</name>
    <dbReference type="NCBI Taxonomy" id="1622177"/>
    <lineage>
        <taxon>Bacteria</taxon>
        <taxon>Bacillati</taxon>
        <taxon>Actinomycetota</taxon>
        <taxon>Actinomycetes</taxon>
        <taxon>Micrococcales</taxon>
        <taxon>Bogoriellaceae</taxon>
        <taxon>Georgenia</taxon>
    </lineage>
</organism>
<gene>
    <name evidence="9" type="ORF">GB881_08430</name>
</gene>
<feature type="transmembrane region" description="Helical" evidence="7">
    <location>
        <begin position="433"/>
        <end position="452"/>
    </location>
</feature>
<feature type="domain" description="Major facilitator superfamily (MFS) profile" evidence="8">
    <location>
        <begin position="14"/>
        <end position="457"/>
    </location>
</feature>
<evidence type="ECO:0000256" key="5">
    <source>
        <dbReference type="ARBA" id="ARBA00023136"/>
    </source>
</evidence>
<evidence type="ECO:0000313" key="9">
    <source>
        <dbReference type="EMBL" id="MPV37076.1"/>
    </source>
</evidence>
<feature type="transmembrane region" description="Helical" evidence="7">
    <location>
        <begin position="391"/>
        <end position="413"/>
    </location>
</feature>
<dbReference type="InterPro" id="IPR020846">
    <property type="entry name" value="MFS_dom"/>
</dbReference>
<dbReference type="InterPro" id="IPR036259">
    <property type="entry name" value="MFS_trans_sf"/>
</dbReference>
<dbReference type="PANTHER" id="PTHR43124">
    <property type="entry name" value="PURINE EFFLUX PUMP PBUE"/>
    <property type="match status" value="1"/>
</dbReference>
<dbReference type="InterPro" id="IPR050189">
    <property type="entry name" value="MFS_Efflux_Transporters"/>
</dbReference>
<feature type="transmembrane region" description="Helical" evidence="7">
    <location>
        <begin position="266"/>
        <end position="289"/>
    </location>
</feature>
<dbReference type="PROSITE" id="PS50850">
    <property type="entry name" value="MFS"/>
    <property type="match status" value="1"/>
</dbReference>
<name>A0A6N7ELR3_9MICO</name>
<dbReference type="GO" id="GO:0005886">
    <property type="term" value="C:plasma membrane"/>
    <property type="evidence" value="ECO:0007669"/>
    <property type="project" value="UniProtKB-SubCell"/>
</dbReference>
<feature type="transmembrane region" description="Helical" evidence="7">
    <location>
        <begin position="12"/>
        <end position="30"/>
    </location>
</feature>
<feature type="transmembrane region" description="Helical" evidence="7">
    <location>
        <begin position="85"/>
        <end position="103"/>
    </location>
</feature>
<sequence length="486" mass="50148">MAGVSPFHAPAPTRVALTVWGAGLVAYIVAVTGRTSLGVAGLQAAERFDISASTLSMFSVVQLAVYAAAQVPVGMLLDRVGSRKVIAAGAVVLALGQLLLAVVDTLPLALVARVLVGVGDATAFVSVLRLIPAWFPARRVPLLTQLTGIIGMTGQIISAVPFMAVLLAFGWTTAFASLAGAGVFMGAVALVVVRDRPATTATQPGRAPTTEAHRAGGTTTEVSPAPGSPDAVQPVGTGAEMPAAPVEAPAAAPVPMRAVLAEPGTWLGFFTHFVSLFPTNTFVLLWGVPFLTAGQGVSTRGASTLLTIAALAGIVTGPVTGMLQSRYPMRRSWLVVGAVLATIAVWTSVLVPSTPRPMWQLVLLVLVLTLSGTASNIGFDFARTFVPPVRLGAATGLVNVGGFVASLLSIFLVGLVLDLVRPDGAYVLDDFRAAFATQGLLWVVGLGGLLLARRATHGRMAEEGVVVPSVRDTLARVRRDRPRGPS</sequence>
<keyword evidence="4 7" id="KW-1133">Transmembrane helix</keyword>
<feature type="transmembrane region" description="Helical" evidence="7">
    <location>
        <begin position="175"/>
        <end position="193"/>
    </location>
</feature>
<proteinExistence type="predicted"/>
<evidence type="ECO:0000259" key="8">
    <source>
        <dbReference type="PROSITE" id="PS50850"/>
    </source>
</evidence>
<keyword evidence="2" id="KW-1003">Cell membrane</keyword>
<comment type="caution">
    <text evidence="9">The sequence shown here is derived from an EMBL/GenBank/DDBJ whole genome shotgun (WGS) entry which is preliminary data.</text>
</comment>
<evidence type="ECO:0000256" key="6">
    <source>
        <dbReference type="SAM" id="MobiDB-lite"/>
    </source>
</evidence>
<dbReference type="EMBL" id="WHPC01000025">
    <property type="protein sequence ID" value="MPV37076.1"/>
    <property type="molecule type" value="Genomic_DNA"/>
</dbReference>
<evidence type="ECO:0000256" key="2">
    <source>
        <dbReference type="ARBA" id="ARBA00022475"/>
    </source>
</evidence>
<dbReference type="SUPFAM" id="SSF103473">
    <property type="entry name" value="MFS general substrate transporter"/>
    <property type="match status" value="1"/>
</dbReference>
<evidence type="ECO:0000256" key="3">
    <source>
        <dbReference type="ARBA" id="ARBA00022692"/>
    </source>
</evidence>
<feature type="transmembrane region" description="Helical" evidence="7">
    <location>
        <begin position="109"/>
        <end position="131"/>
    </location>
</feature>
<feature type="transmembrane region" description="Helical" evidence="7">
    <location>
        <begin position="301"/>
        <end position="321"/>
    </location>
</feature>
<evidence type="ECO:0000313" key="10">
    <source>
        <dbReference type="Proteomes" id="UP000437709"/>
    </source>
</evidence>
<evidence type="ECO:0000256" key="4">
    <source>
        <dbReference type="ARBA" id="ARBA00022989"/>
    </source>
</evidence>
<dbReference type="Pfam" id="PF07690">
    <property type="entry name" value="MFS_1"/>
    <property type="match status" value="1"/>
</dbReference>
<keyword evidence="10" id="KW-1185">Reference proteome</keyword>
<dbReference type="CDD" id="cd06174">
    <property type="entry name" value="MFS"/>
    <property type="match status" value="1"/>
</dbReference>
<dbReference type="AlphaFoldDB" id="A0A6N7ELR3"/>
<keyword evidence="3 7" id="KW-0812">Transmembrane</keyword>
<dbReference type="GO" id="GO:0022857">
    <property type="term" value="F:transmembrane transporter activity"/>
    <property type="evidence" value="ECO:0007669"/>
    <property type="project" value="InterPro"/>
</dbReference>
<evidence type="ECO:0000256" key="1">
    <source>
        <dbReference type="ARBA" id="ARBA00004651"/>
    </source>
</evidence>
<accession>A0A6N7ELR3</accession>
<dbReference type="InterPro" id="IPR011701">
    <property type="entry name" value="MFS"/>
</dbReference>
<feature type="transmembrane region" description="Helical" evidence="7">
    <location>
        <begin position="333"/>
        <end position="352"/>
    </location>
</feature>
<comment type="subcellular location">
    <subcellularLocation>
        <location evidence="1">Cell membrane</location>
        <topology evidence="1">Multi-pass membrane protein</topology>
    </subcellularLocation>
</comment>